<gene>
    <name evidence="2" type="ORF">GCM10009858_45160</name>
</gene>
<organism evidence="2 3">
    <name type="scientific">Terrabacter carboxydivorans</name>
    <dbReference type="NCBI Taxonomy" id="619730"/>
    <lineage>
        <taxon>Bacteria</taxon>
        <taxon>Bacillati</taxon>
        <taxon>Actinomycetota</taxon>
        <taxon>Actinomycetes</taxon>
        <taxon>Micrococcales</taxon>
        <taxon>Intrasporangiaceae</taxon>
        <taxon>Terrabacter</taxon>
    </lineage>
</organism>
<dbReference type="EMBL" id="BAAARE010000036">
    <property type="protein sequence ID" value="GAA2501982.1"/>
    <property type="molecule type" value="Genomic_DNA"/>
</dbReference>
<keyword evidence="3" id="KW-1185">Reference proteome</keyword>
<reference evidence="2 3" key="1">
    <citation type="journal article" date="2019" name="Int. J. Syst. Evol. Microbiol.">
        <title>The Global Catalogue of Microorganisms (GCM) 10K type strain sequencing project: providing services to taxonomists for standard genome sequencing and annotation.</title>
        <authorList>
            <consortium name="The Broad Institute Genomics Platform"/>
            <consortium name="The Broad Institute Genome Sequencing Center for Infectious Disease"/>
            <person name="Wu L."/>
            <person name="Ma J."/>
        </authorList>
    </citation>
    <scope>NUCLEOTIDE SEQUENCE [LARGE SCALE GENOMIC DNA]</scope>
    <source>
        <strain evidence="2 3">JCM 16259</strain>
    </source>
</reference>
<accession>A0ABN3MH22</accession>
<evidence type="ECO:0000313" key="3">
    <source>
        <dbReference type="Proteomes" id="UP001500730"/>
    </source>
</evidence>
<name>A0ABN3MH22_9MICO</name>
<evidence type="ECO:0000313" key="2">
    <source>
        <dbReference type="EMBL" id="GAA2501982.1"/>
    </source>
</evidence>
<evidence type="ECO:0000256" key="1">
    <source>
        <dbReference type="SAM" id="MobiDB-lite"/>
    </source>
</evidence>
<comment type="caution">
    <text evidence="2">The sequence shown here is derived from an EMBL/GenBank/DDBJ whole genome shotgun (WGS) entry which is preliminary data.</text>
</comment>
<dbReference type="Proteomes" id="UP001500730">
    <property type="component" value="Unassembled WGS sequence"/>
</dbReference>
<feature type="region of interest" description="Disordered" evidence="1">
    <location>
        <begin position="79"/>
        <end position="99"/>
    </location>
</feature>
<sequence length="99" mass="10513">MREGSPSTSSRHASYRRVFTTPDPAHGGVAVAYAPCVAFEIRVLNAECPVCEHYGPHPSDGGGRFTCVLCNTTFGTGGQSDEGTMTIDDDGGDWAKRMS</sequence>
<proteinExistence type="predicted"/>
<protein>
    <submittedName>
        <fullName evidence="2">Uncharacterized protein</fullName>
    </submittedName>
</protein>